<evidence type="ECO:0000256" key="2">
    <source>
        <dbReference type="ARBA" id="ARBA00009142"/>
    </source>
</evidence>
<comment type="caution">
    <text evidence="9">The sequence shown here is derived from an EMBL/GenBank/DDBJ whole genome shotgun (WGS) entry which is preliminary data.</text>
</comment>
<keyword evidence="7 8" id="KW-0472">Membrane</keyword>
<keyword evidence="5 8" id="KW-0812">Transmembrane</keyword>
<keyword evidence="3" id="KW-0813">Transport</keyword>
<keyword evidence="6 8" id="KW-1133">Transmembrane helix</keyword>
<evidence type="ECO:0000256" key="5">
    <source>
        <dbReference type="ARBA" id="ARBA00022692"/>
    </source>
</evidence>
<protein>
    <recommendedName>
        <fullName evidence="8">Probable membrane transporter protein</fullName>
    </recommendedName>
</protein>
<dbReference type="EMBL" id="RCCI01000004">
    <property type="protein sequence ID" value="RLJ68193.1"/>
    <property type="molecule type" value="Genomic_DNA"/>
</dbReference>
<proteinExistence type="inferred from homology"/>
<dbReference type="PANTHER" id="PTHR30269">
    <property type="entry name" value="TRANSMEMBRANE PROTEIN YFCA"/>
    <property type="match status" value="1"/>
</dbReference>
<evidence type="ECO:0000256" key="4">
    <source>
        <dbReference type="ARBA" id="ARBA00022475"/>
    </source>
</evidence>
<sequence length="257" mass="26554">MIDGGASTFGLLLLAAAFAGFIDAVAGGGGLIQVPALLTALPGEAPATVFGTNKGSSIFGTANAAWRYARRIALPWEVALPAAAAAFVFSFGGAALVSLAPKEWLRPLILLLLVAVFVYTMFKRDFGTVALAPSFSGGATRPALLAGAVLGFYDGFFGPGAGSFMIFAFVRFFGLDFLRASSAAKVVNFSTNLAALSWFAPTGHVLWQLALAMAVFNIAGAMAGSRLAIRHGSGFVRGVFLAVTAVLIAKFGYDTLL</sequence>
<name>A0A497XJS8_9PROT</name>
<dbReference type="Pfam" id="PF01925">
    <property type="entry name" value="TauE"/>
    <property type="match status" value="1"/>
</dbReference>
<accession>A0A497XJS8</accession>
<dbReference type="PANTHER" id="PTHR30269:SF0">
    <property type="entry name" value="MEMBRANE TRANSPORTER PROTEIN YFCA-RELATED"/>
    <property type="match status" value="1"/>
</dbReference>
<evidence type="ECO:0000256" key="1">
    <source>
        <dbReference type="ARBA" id="ARBA00004651"/>
    </source>
</evidence>
<feature type="transmembrane region" description="Helical" evidence="8">
    <location>
        <begin position="142"/>
        <end position="170"/>
    </location>
</feature>
<keyword evidence="10" id="KW-1185">Reference proteome</keyword>
<evidence type="ECO:0000256" key="3">
    <source>
        <dbReference type="ARBA" id="ARBA00022448"/>
    </source>
</evidence>
<feature type="transmembrane region" description="Helical" evidence="8">
    <location>
        <begin position="235"/>
        <end position="253"/>
    </location>
</feature>
<dbReference type="InterPro" id="IPR052017">
    <property type="entry name" value="TSUP"/>
</dbReference>
<comment type="subcellular location">
    <subcellularLocation>
        <location evidence="1 8">Cell membrane</location>
        <topology evidence="1 8">Multi-pass membrane protein</topology>
    </subcellularLocation>
</comment>
<dbReference type="AlphaFoldDB" id="A0A497XJS8"/>
<gene>
    <name evidence="9" type="ORF">DFR35_0747</name>
</gene>
<dbReference type="RefSeq" id="WP_121240113.1">
    <property type="nucleotide sequence ID" value="NZ_BHVV01000001.1"/>
</dbReference>
<evidence type="ECO:0000313" key="9">
    <source>
        <dbReference type="EMBL" id="RLJ68193.1"/>
    </source>
</evidence>
<dbReference type="Proteomes" id="UP000268908">
    <property type="component" value="Unassembled WGS sequence"/>
</dbReference>
<keyword evidence="4 8" id="KW-1003">Cell membrane</keyword>
<feature type="transmembrane region" description="Helical" evidence="8">
    <location>
        <begin position="205"/>
        <end position="223"/>
    </location>
</feature>
<comment type="similarity">
    <text evidence="2 8">Belongs to the 4-toluene sulfonate uptake permease (TSUP) (TC 2.A.102) family.</text>
</comment>
<evidence type="ECO:0000256" key="6">
    <source>
        <dbReference type="ARBA" id="ARBA00022989"/>
    </source>
</evidence>
<feature type="transmembrane region" description="Helical" evidence="8">
    <location>
        <begin position="104"/>
        <end position="122"/>
    </location>
</feature>
<organism evidence="9 10">
    <name type="scientific">Sulfurisoma sediminicola</name>
    <dbReference type="NCBI Taxonomy" id="1381557"/>
    <lineage>
        <taxon>Bacteria</taxon>
        <taxon>Pseudomonadati</taxon>
        <taxon>Pseudomonadota</taxon>
        <taxon>Betaproteobacteria</taxon>
        <taxon>Nitrosomonadales</taxon>
        <taxon>Sterolibacteriaceae</taxon>
        <taxon>Sulfurisoma</taxon>
    </lineage>
</organism>
<dbReference type="OrthoDB" id="554695at2"/>
<evidence type="ECO:0000256" key="8">
    <source>
        <dbReference type="RuleBase" id="RU363041"/>
    </source>
</evidence>
<dbReference type="GO" id="GO:0005886">
    <property type="term" value="C:plasma membrane"/>
    <property type="evidence" value="ECO:0007669"/>
    <property type="project" value="UniProtKB-SubCell"/>
</dbReference>
<dbReference type="InterPro" id="IPR002781">
    <property type="entry name" value="TM_pro_TauE-like"/>
</dbReference>
<feature type="transmembrane region" description="Helical" evidence="8">
    <location>
        <begin position="78"/>
        <end position="97"/>
    </location>
</feature>
<evidence type="ECO:0000313" key="10">
    <source>
        <dbReference type="Proteomes" id="UP000268908"/>
    </source>
</evidence>
<evidence type="ECO:0000256" key="7">
    <source>
        <dbReference type="ARBA" id="ARBA00023136"/>
    </source>
</evidence>
<reference evidence="9 10" key="1">
    <citation type="submission" date="2018-10" db="EMBL/GenBank/DDBJ databases">
        <title>Genomic Encyclopedia of Type Strains, Phase IV (KMG-IV): sequencing the most valuable type-strain genomes for metagenomic binning, comparative biology and taxonomic classification.</title>
        <authorList>
            <person name="Goeker M."/>
        </authorList>
    </citation>
    <scope>NUCLEOTIDE SEQUENCE [LARGE SCALE GENOMIC DNA]</scope>
    <source>
        <strain evidence="9 10">DSM 26916</strain>
    </source>
</reference>